<reference evidence="2" key="1">
    <citation type="journal article" date="2020" name="Stud. Mycol.">
        <title>101 Dothideomycetes genomes: a test case for predicting lifestyles and emergence of pathogens.</title>
        <authorList>
            <person name="Haridas S."/>
            <person name="Albert R."/>
            <person name="Binder M."/>
            <person name="Bloem J."/>
            <person name="Labutti K."/>
            <person name="Salamov A."/>
            <person name="Andreopoulos B."/>
            <person name="Baker S."/>
            <person name="Barry K."/>
            <person name="Bills G."/>
            <person name="Bluhm B."/>
            <person name="Cannon C."/>
            <person name="Castanera R."/>
            <person name="Culley D."/>
            <person name="Daum C."/>
            <person name="Ezra D."/>
            <person name="Gonzalez J."/>
            <person name="Henrissat B."/>
            <person name="Kuo A."/>
            <person name="Liang C."/>
            <person name="Lipzen A."/>
            <person name="Lutzoni F."/>
            <person name="Magnuson J."/>
            <person name="Mondo S."/>
            <person name="Nolan M."/>
            <person name="Ohm R."/>
            <person name="Pangilinan J."/>
            <person name="Park H.-J."/>
            <person name="Ramirez L."/>
            <person name="Alfaro M."/>
            <person name="Sun H."/>
            <person name="Tritt A."/>
            <person name="Yoshinaga Y."/>
            <person name="Zwiers L.-H."/>
            <person name="Turgeon B."/>
            <person name="Goodwin S."/>
            <person name="Spatafora J."/>
            <person name="Crous P."/>
            <person name="Grigoriev I."/>
        </authorList>
    </citation>
    <scope>NUCLEOTIDE SEQUENCE</scope>
    <source>
        <strain evidence="2">CBS 122367</strain>
    </source>
</reference>
<sequence length="236" mass="27110">MVPTTIEDRWLWLGLGVFTFVAAKAVAYGLRNIVQLTEVHKPPPRPTIPLPDKEDAIKTSSLQTLATCSNVEIRKAATKILCQRFVHHPSAYKMLVKDLTSDNPDTQHRAQLALDILSDFDTLRSREVAPRSIPTRLVPSMRPSTARDTGNRDPEERDLRRRRREAVVLNEGDRPVSQEDVWMRDEEGRMSTEETLRPRGTLEVLTGEQEDREFRYEHHFSPGRLPTQNMEVLRHA</sequence>
<organism evidence="2 3">
    <name type="scientific">Lentithecium fluviatile CBS 122367</name>
    <dbReference type="NCBI Taxonomy" id="1168545"/>
    <lineage>
        <taxon>Eukaryota</taxon>
        <taxon>Fungi</taxon>
        <taxon>Dikarya</taxon>
        <taxon>Ascomycota</taxon>
        <taxon>Pezizomycotina</taxon>
        <taxon>Dothideomycetes</taxon>
        <taxon>Pleosporomycetidae</taxon>
        <taxon>Pleosporales</taxon>
        <taxon>Massarineae</taxon>
        <taxon>Lentitheciaceae</taxon>
        <taxon>Lentithecium</taxon>
    </lineage>
</organism>
<dbReference type="OrthoDB" id="5385189at2759"/>
<feature type="compositionally biased region" description="Basic and acidic residues" evidence="1">
    <location>
        <begin position="149"/>
        <end position="159"/>
    </location>
</feature>
<gene>
    <name evidence="2" type="ORF">K458DRAFT_341467</name>
</gene>
<accession>A0A6G1IWS9</accession>
<dbReference type="AlphaFoldDB" id="A0A6G1IWS9"/>
<evidence type="ECO:0000313" key="2">
    <source>
        <dbReference type="EMBL" id="KAF2682704.1"/>
    </source>
</evidence>
<evidence type="ECO:0000256" key="1">
    <source>
        <dbReference type="SAM" id="MobiDB-lite"/>
    </source>
</evidence>
<keyword evidence="3" id="KW-1185">Reference proteome</keyword>
<feature type="region of interest" description="Disordered" evidence="1">
    <location>
        <begin position="131"/>
        <end position="164"/>
    </location>
</feature>
<name>A0A6G1IWS9_9PLEO</name>
<evidence type="ECO:0000313" key="3">
    <source>
        <dbReference type="Proteomes" id="UP000799291"/>
    </source>
</evidence>
<dbReference type="EMBL" id="MU005586">
    <property type="protein sequence ID" value="KAF2682704.1"/>
    <property type="molecule type" value="Genomic_DNA"/>
</dbReference>
<dbReference type="InterPro" id="IPR016024">
    <property type="entry name" value="ARM-type_fold"/>
</dbReference>
<proteinExistence type="predicted"/>
<dbReference type="SUPFAM" id="SSF48371">
    <property type="entry name" value="ARM repeat"/>
    <property type="match status" value="1"/>
</dbReference>
<dbReference type="Proteomes" id="UP000799291">
    <property type="component" value="Unassembled WGS sequence"/>
</dbReference>
<protein>
    <submittedName>
        <fullName evidence="2">Uncharacterized protein</fullName>
    </submittedName>
</protein>